<reference evidence="1 2" key="1">
    <citation type="journal article" date="2016" name="Nat. Commun.">
        <title>Thousands of microbial genomes shed light on interconnected biogeochemical processes in an aquifer system.</title>
        <authorList>
            <person name="Anantharaman K."/>
            <person name="Brown C.T."/>
            <person name="Hug L.A."/>
            <person name="Sharon I."/>
            <person name="Castelle C.J."/>
            <person name="Probst A.J."/>
            <person name="Thomas B.C."/>
            <person name="Singh A."/>
            <person name="Wilkins M.J."/>
            <person name="Karaoz U."/>
            <person name="Brodie E.L."/>
            <person name="Williams K.H."/>
            <person name="Hubbard S.S."/>
            <person name="Banfield J.F."/>
        </authorList>
    </citation>
    <scope>NUCLEOTIDE SEQUENCE [LARGE SCALE GENOMIC DNA]</scope>
</reference>
<proteinExistence type="predicted"/>
<dbReference type="Proteomes" id="UP000176846">
    <property type="component" value="Unassembled WGS sequence"/>
</dbReference>
<accession>A0A1F7UWU6</accession>
<organism evidence="1 2">
    <name type="scientific">Candidatus Uhrbacteria bacterium RIFCSPLOWO2_01_FULL_47_25</name>
    <dbReference type="NCBI Taxonomy" id="1802402"/>
    <lineage>
        <taxon>Bacteria</taxon>
        <taxon>Candidatus Uhriibacteriota</taxon>
    </lineage>
</organism>
<sequence length="100" mass="11910">MDRERSKSKEETFESWLTAFQGRYWLNSDAMPKDVFDALQTYIHYRGHSHRTEAGDEMQKAADDFKRLTGYEIKDFLDYKDKRSESLKLSEFLGDKKENT</sequence>
<comment type="caution">
    <text evidence="1">The sequence shown here is derived from an EMBL/GenBank/DDBJ whole genome shotgun (WGS) entry which is preliminary data.</text>
</comment>
<evidence type="ECO:0000313" key="1">
    <source>
        <dbReference type="EMBL" id="OGL82188.1"/>
    </source>
</evidence>
<protein>
    <submittedName>
        <fullName evidence="1">Uncharacterized protein</fullName>
    </submittedName>
</protein>
<dbReference type="EMBL" id="MGEK01000023">
    <property type="protein sequence ID" value="OGL82188.1"/>
    <property type="molecule type" value="Genomic_DNA"/>
</dbReference>
<gene>
    <name evidence="1" type="ORF">A2936_01335</name>
</gene>
<dbReference type="AlphaFoldDB" id="A0A1F7UWU6"/>
<name>A0A1F7UWU6_9BACT</name>
<evidence type="ECO:0000313" key="2">
    <source>
        <dbReference type="Proteomes" id="UP000176846"/>
    </source>
</evidence>